<sequence>MNTIAKVVVSVAAVVAPALAFAQSNSAPLTRAQVRAELAQLQGAGYSTASGENATYPADIQAAEARVAAQQSGVNQAYGGMQSGGAASGTMQRGAEAASTCVGPAGFCVPFFGS</sequence>
<evidence type="ECO:0000313" key="4">
    <source>
        <dbReference type="Proteomes" id="UP000027439"/>
    </source>
</evidence>
<evidence type="ECO:0000313" key="2">
    <source>
        <dbReference type="EMBL" id="GGD85938.1"/>
    </source>
</evidence>
<gene>
    <name evidence="3" type="ORF">BG57_31875</name>
    <name evidence="2" type="ORF">GCM10010985_45660</name>
</gene>
<keyword evidence="5" id="KW-1185">Reference proteome</keyword>
<dbReference type="eggNOG" id="ENOG50316KN">
    <property type="taxonomic scope" value="Bacteria"/>
</dbReference>
<comment type="caution">
    <text evidence="3">The sequence shown here is derived from an EMBL/GenBank/DDBJ whole genome shotgun (WGS) entry which is preliminary data.</text>
</comment>
<evidence type="ECO:0000313" key="5">
    <source>
        <dbReference type="Proteomes" id="UP000597138"/>
    </source>
</evidence>
<dbReference type="EMBL" id="BMEG01000008">
    <property type="protein sequence ID" value="GGD85938.1"/>
    <property type="molecule type" value="Genomic_DNA"/>
</dbReference>
<keyword evidence="1" id="KW-0732">Signal</keyword>
<dbReference type="Pfam" id="PF13663">
    <property type="entry name" value="DUF4148"/>
    <property type="match status" value="1"/>
</dbReference>
<accession>A0A069NAS5</accession>
<reference evidence="2" key="1">
    <citation type="journal article" date="2014" name="Int. J. Syst. Evol. Microbiol.">
        <title>Complete genome of a new Firmicutes species belonging to the dominant human colonic microbiota ('Ruminococcus bicirculans') reveals two chromosomes and a selective capacity to utilize plant glucans.</title>
        <authorList>
            <consortium name="NISC Comparative Sequencing Program"/>
            <person name="Wegmann U."/>
            <person name="Louis P."/>
            <person name="Goesmann A."/>
            <person name="Henrissat B."/>
            <person name="Duncan S.H."/>
            <person name="Flint H.J."/>
        </authorList>
    </citation>
    <scope>NUCLEOTIDE SEQUENCE</scope>
    <source>
        <strain evidence="2">CGMCC 1.11013</strain>
    </source>
</reference>
<dbReference type="OrthoDB" id="9104200at2"/>
<name>A0A069NAS5_9BURK</name>
<proteinExistence type="predicted"/>
<dbReference type="Proteomes" id="UP000597138">
    <property type="component" value="Unassembled WGS sequence"/>
</dbReference>
<feature type="chain" id="PRO_5001663619" description="Purine nucleoside phosphorylase" evidence="1">
    <location>
        <begin position="23"/>
        <end position="114"/>
    </location>
</feature>
<dbReference type="Proteomes" id="UP000027439">
    <property type="component" value="Unassembled WGS sequence"/>
</dbReference>
<evidence type="ECO:0000256" key="1">
    <source>
        <dbReference type="SAM" id="SignalP"/>
    </source>
</evidence>
<dbReference type="InterPro" id="IPR025421">
    <property type="entry name" value="DUF4148"/>
</dbReference>
<dbReference type="RefSeq" id="WP_035970910.1">
    <property type="nucleotide sequence ID" value="NZ_BMEG01000008.1"/>
</dbReference>
<feature type="signal peptide" evidence="1">
    <location>
        <begin position="1"/>
        <end position="22"/>
    </location>
</feature>
<dbReference type="EMBL" id="JFHE01000083">
    <property type="protein sequence ID" value="KDR25147.1"/>
    <property type="molecule type" value="Genomic_DNA"/>
</dbReference>
<reference evidence="3 4" key="2">
    <citation type="submission" date="2014-03" db="EMBL/GenBank/DDBJ databases">
        <title>Draft Genome Sequences of Four Burkholderia Strains.</title>
        <authorList>
            <person name="Liu X.Y."/>
            <person name="Li C.X."/>
            <person name="Xu J.H."/>
        </authorList>
    </citation>
    <scope>NUCLEOTIDE SEQUENCE [LARGE SCALE GENOMIC DNA]</scope>
    <source>
        <strain evidence="3 4">R27</strain>
    </source>
</reference>
<protein>
    <recommendedName>
        <fullName evidence="6">Purine nucleoside phosphorylase</fullName>
    </recommendedName>
</protein>
<evidence type="ECO:0008006" key="6">
    <source>
        <dbReference type="Google" id="ProtNLM"/>
    </source>
</evidence>
<dbReference type="STRING" id="1071679.BG57_31875"/>
<evidence type="ECO:0000313" key="3">
    <source>
        <dbReference type="EMBL" id="KDR25147.1"/>
    </source>
</evidence>
<dbReference type="AlphaFoldDB" id="A0A069NAS5"/>
<organism evidence="3 4">
    <name type="scientific">Caballeronia grimmiae</name>
    <dbReference type="NCBI Taxonomy" id="1071679"/>
    <lineage>
        <taxon>Bacteria</taxon>
        <taxon>Pseudomonadati</taxon>
        <taxon>Pseudomonadota</taxon>
        <taxon>Betaproteobacteria</taxon>
        <taxon>Burkholderiales</taxon>
        <taxon>Burkholderiaceae</taxon>
        <taxon>Caballeronia</taxon>
    </lineage>
</organism>
<reference evidence="2" key="4">
    <citation type="submission" date="2024-05" db="EMBL/GenBank/DDBJ databases">
        <authorList>
            <person name="Sun Q."/>
            <person name="Zhou Y."/>
        </authorList>
    </citation>
    <scope>NUCLEOTIDE SEQUENCE</scope>
    <source>
        <strain evidence="2">CGMCC 1.11013</strain>
    </source>
</reference>
<reference evidence="5" key="3">
    <citation type="journal article" date="2019" name="Int. J. Syst. Evol. Microbiol.">
        <title>The Global Catalogue of Microorganisms (GCM) 10K type strain sequencing project: providing services to taxonomists for standard genome sequencing and annotation.</title>
        <authorList>
            <consortium name="The Broad Institute Genomics Platform"/>
            <consortium name="The Broad Institute Genome Sequencing Center for Infectious Disease"/>
            <person name="Wu L."/>
            <person name="Ma J."/>
        </authorList>
    </citation>
    <scope>NUCLEOTIDE SEQUENCE [LARGE SCALE GENOMIC DNA]</scope>
    <source>
        <strain evidence="5">CGMCC 1.11013</strain>
    </source>
</reference>